<sequence>MRRGAGKYVAASGGGRAAARQLGSSRALAGGIAGLASAISRDGPAEALRRFNLESLAGAPAQDVFVALTDALCPPGGTIDEAIARDALLETIADLAAKGIGNFDELTQDDLQEIFIGVVSRSIEGRILNEVGTNSIKLSPDIAAVDRAQKMLHSFVVGCVRDRFQDSGESVSSLDSGQIDGFVSDLYAASFDLMQTMGEAE</sequence>
<name>A0A225NCV1_9RHOB</name>
<protein>
    <submittedName>
        <fullName evidence="1">Uncharacterized protein</fullName>
    </submittedName>
</protein>
<evidence type="ECO:0000313" key="1">
    <source>
        <dbReference type="EMBL" id="OWU69144.1"/>
    </source>
</evidence>
<organism evidence="1 2">
    <name type="scientific">Marinibacterium profundimaris</name>
    <dbReference type="NCBI Taxonomy" id="1679460"/>
    <lineage>
        <taxon>Bacteria</taxon>
        <taxon>Pseudomonadati</taxon>
        <taxon>Pseudomonadota</taxon>
        <taxon>Alphaproteobacteria</taxon>
        <taxon>Rhodobacterales</taxon>
        <taxon>Paracoccaceae</taxon>
        <taxon>Marinibacterium</taxon>
    </lineage>
</organism>
<dbReference type="AlphaFoldDB" id="A0A225NCV1"/>
<keyword evidence="2" id="KW-1185">Reference proteome</keyword>
<dbReference type="InterPro" id="IPR049675">
    <property type="entry name" value="QatB"/>
</dbReference>
<reference evidence="1 2" key="1">
    <citation type="submission" date="2013-04" db="EMBL/GenBank/DDBJ databases">
        <title>Oceanicola sp. 22II1-22F33 Genome Sequencing.</title>
        <authorList>
            <person name="Lai Q."/>
            <person name="Li G."/>
            <person name="Shao Z."/>
        </authorList>
    </citation>
    <scope>NUCLEOTIDE SEQUENCE [LARGE SCALE GENOMIC DNA]</scope>
    <source>
        <strain evidence="1 2">22II1-22F33</strain>
    </source>
</reference>
<dbReference type="NCBIfam" id="NF041924">
    <property type="entry name" value="QatB"/>
    <property type="match status" value="1"/>
</dbReference>
<evidence type="ECO:0000313" key="2">
    <source>
        <dbReference type="Proteomes" id="UP000215377"/>
    </source>
</evidence>
<dbReference type="Proteomes" id="UP000215377">
    <property type="component" value="Unassembled WGS sequence"/>
</dbReference>
<comment type="caution">
    <text evidence="1">The sequence shown here is derived from an EMBL/GenBank/DDBJ whole genome shotgun (WGS) entry which is preliminary data.</text>
</comment>
<gene>
    <name evidence="1" type="ORF">ATO3_22990</name>
</gene>
<proteinExistence type="predicted"/>
<dbReference type="EMBL" id="AQQR01000017">
    <property type="protein sequence ID" value="OWU69144.1"/>
    <property type="molecule type" value="Genomic_DNA"/>
</dbReference>
<accession>A0A225NCV1</accession>